<dbReference type="AlphaFoldDB" id="A0A1I2J2S6"/>
<name>A0A1I2J2S6_9BACL</name>
<feature type="transmembrane region" description="Helical" evidence="1">
    <location>
        <begin position="85"/>
        <end position="107"/>
    </location>
</feature>
<gene>
    <name evidence="2" type="ORF">SAMN04487969_15221</name>
</gene>
<proteinExistence type="predicted"/>
<evidence type="ECO:0000313" key="3">
    <source>
        <dbReference type="Proteomes" id="UP000183410"/>
    </source>
</evidence>
<organism evidence="2 3">
    <name type="scientific">Paenibacillus algorifonticola</name>
    <dbReference type="NCBI Taxonomy" id="684063"/>
    <lineage>
        <taxon>Bacteria</taxon>
        <taxon>Bacillati</taxon>
        <taxon>Bacillota</taxon>
        <taxon>Bacilli</taxon>
        <taxon>Bacillales</taxon>
        <taxon>Paenibacillaceae</taxon>
        <taxon>Paenibacillus</taxon>
    </lineage>
</organism>
<accession>A0A1I2J2S6</accession>
<keyword evidence="3" id="KW-1185">Reference proteome</keyword>
<keyword evidence="1" id="KW-1133">Transmembrane helix</keyword>
<evidence type="ECO:0000313" key="2">
    <source>
        <dbReference type="EMBL" id="SFF48804.1"/>
    </source>
</evidence>
<reference evidence="3" key="1">
    <citation type="submission" date="2016-10" db="EMBL/GenBank/DDBJ databases">
        <authorList>
            <person name="Varghese N."/>
            <person name="Submissions S."/>
        </authorList>
    </citation>
    <scope>NUCLEOTIDE SEQUENCE [LARGE SCALE GENOMIC DNA]</scope>
    <source>
        <strain evidence="3">CGMCC 1.10223</strain>
    </source>
</reference>
<protein>
    <submittedName>
        <fullName evidence="2">Putative ABC transport system permease protein</fullName>
    </submittedName>
</protein>
<dbReference type="Proteomes" id="UP000183410">
    <property type="component" value="Unassembled WGS sequence"/>
</dbReference>
<evidence type="ECO:0000256" key="1">
    <source>
        <dbReference type="SAM" id="Phobius"/>
    </source>
</evidence>
<sequence length="131" mass="14437">MKMVISLPILFSAGLLGLLSVYLSAIGPARQASRVSPLEAVKSVGSTKIEKITSIKQSPLMKKLFGIEGQFASRNLKRNKKRFRITAFSMVISIILFIVFSGLIDFLKQTTQLSGIQYSYSVSYDGPSKRS</sequence>
<feature type="non-terminal residue" evidence="2">
    <location>
        <position position="131"/>
    </location>
</feature>
<dbReference type="EMBL" id="FONN01000052">
    <property type="protein sequence ID" value="SFF48804.1"/>
    <property type="molecule type" value="Genomic_DNA"/>
</dbReference>
<keyword evidence="1" id="KW-0812">Transmembrane</keyword>
<keyword evidence="1" id="KW-0472">Membrane</keyword>